<dbReference type="Proteomes" id="UP000003346">
    <property type="component" value="Unassembled WGS sequence"/>
</dbReference>
<dbReference type="PANTHER" id="PTHR11895">
    <property type="entry name" value="TRANSAMIDASE"/>
    <property type="match status" value="1"/>
</dbReference>
<reference evidence="2 3" key="1">
    <citation type="submission" date="2006-11" db="EMBL/GenBank/DDBJ databases">
        <authorList>
            <consortium name="Laboratoire de Microbiologie (Universite Bourgogne)"/>
            <consortium name="GENOME Express"/>
            <consortium name="UMR Oenologie Ampelologie (Universite Bordeaux 2)"/>
            <person name="Guzzo J."/>
        </authorList>
    </citation>
    <scope>NUCLEOTIDE SEQUENCE [LARGE SCALE GENOMIC DNA]</scope>
    <source>
        <strain evidence="2 3">ATCC BAA-1163</strain>
    </source>
</reference>
<protein>
    <submittedName>
        <fullName evidence="2">Amidase</fullName>
    </submittedName>
</protein>
<name>A0NKC7_OENOE</name>
<gene>
    <name evidence="2" type="primary">amdA</name>
    <name evidence="2" type="ORF">OENOO_63008</name>
</gene>
<dbReference type="InterPro" id="IPR023631">
    <property type="entry name" value="Amidase_dom"/>
</dbReference>
<dbReference type="InterPro" id="IPR000120">
    <property type="entry name" value="Amidase"/>
</dbReference>
<evidence type="ECO:0000313" key="3">
    <source>
        <dbReference type="Proteomes" id="UP000003346"/>
    </source>
</evidence>
<dbReference type="Gene3D" id="3.90.1300.10">
    <property type="entry name" value="Amidase signature (AS) domain"/>
    <property type="match status" value="1"/>
</dbReference>
<dbReference type="EMBL" id="AAUV01000058">
    <property type="protein sequence ID" value="EAV38980.1"/>
    <property type="molecule type" value="Genomic_DNA"/>
</dbReference>
<organism evidence="2 3">
    <name type="scientific">Oenococcus oeni ATCC BAA-1163</name>
    <dbReference type="NCBI Taxonomy" id="379360"/>
    <lineage>
        <taxon>Bacteria</taxon>
        <taxon>Bacillati</taxon>
        <taxon>Bacillota</taxon>
        <taxon>Bacilli</taxon>
        <taxon>Lactobacillales</taxon>
        <taxon>Lactobacillaceae</taxon>
        <taxon>Oenococcus</taxon>
    </lineage>
</organism>
<dbReference type="PANTHER" id="PTHR11895:SF170">
    <property type="entry name" value="AMIDASE"/>
    <property type="match status" value="1"/>
</dbReference>
<dbReference type="HOGENOM" id="CLU_009600_18_1_9"/>
<dbReference type="Pfam" id="PF01425">
    <property type="entry name" value="Amidase"/>
    <property type="match status" value="1"/>
</dbReference>
<proteinExistence type="predicted"/>
<feature type="domain" description="Amidase" evidence="1">
    <location>
        <begin position="80"/>
        <end position="498"/>
    </location>
</feature>
<dbReference type="InterPro" id="IPR036928">
    <property type="entry name" value="AS_sf"/>
</dbReference>
<comment type="caution">
    <text evidence="2">The sequence shown here is derived from an EMBL/GenBank/DDBJ whole genome shotgun (WGS) entry which is preliminary data.</text>
</comment>
<dbReference type="GO" id="GO:0003824">
    <property type="term" value="F:catalytic activity"/>
    <property type="evidence" value="ECO:0007669"/>
    <property type="project" value="InterPro"/>
</dbReference>
<sequence>MDGSMVREILNKKEFYQLVNDFDLTEKEKTVYWKELSNGFFSSFEELSKHYQSPVKKPIYRRTFQSRPYADDRYNAWYVKTKIEHAESGSLLGKKIAVKDNISIAGVPMSMGTKLLESYKPKEDATVISRLLDQGADILGKSVSENLFCSGSSFTADSGPVENPKVPGYSAGGSSSGSGALVASQQVDMALGCDQTGSIRIPSAWCGIYGLKPTRGLVPYTGIGSVDQLLDTVGPMANKVSDLALLLDAIAGKDGLDGRQAWLSMRQSFSFAEQLSSEISGKKVGLLQQGFRIEGVSDPEVDQTVQKNVGYFKEVGVSVQDISVPEFDLARNIADVINTLGTSRQQLRYGGSSFGTDTYYPIDLSETFKSRINSKTVTSLAPLVQLMLYGGEMADGQIEDYYGRAQNMIPLVKKAFEAAFKEVDILALPTVPFTARKLPPLKANIKEQIDSGVGAGHNDGPFNIIGCPAISIPCKLDEGQKPIGMMLVAPFGQDQQLLDFAYAYERMIA</sequence>
<accession>A0NKC7</accession>
<evidence type="ECO:0000313" key="2">
    <source>
        <dbReference type="EMBL" id="EAV38980.1"/>
    </source>
</evidence>
<dbReference type="AlphaFoldDB" id="A0NKC7"/>
<evidence type="ECO:0000259" key="1">
    <source>
        <dbReference type="Pfam" id="PF01425"/>
    </source>
</evidence>
<dbReference type="SUPFAM" id="SSF75304">
    <property type="entry name" value="Amidase signature (AS) enzymes"/>
    <property type="match status" value="1"/>
</dbReference>